<keyword evidence="4" id="KW-1185">Reference proteome</keyword>
<reference evidence="4" key="1">
    <citation type="journal article" date="2019" name="Int. J. Syst. Evol. Microbiol.">
        <title>The Global Catalogue of Microorganisms (GCM) 10K type strain sequencing project: providing services to taxonomists for standard genome sequencing and annotation.</title>
        <authorList>
            <consortium name="The Broad Institute Genomics Platform"/>
            <consortium name="The Broad Institute Genome Sequencing Center for Infectious Disease"/>
            <person name="Wu L."/>
            <person name="Ma J."/>
        </authorList>
    </citation>
    <scope>NUCLEOTIDE SEQUENCE [LARGE SCALE GENOMIC DNA]</scope>
    <source>
        <strain evidence="4">NBRC 101365</strain>
    </source>
</reference>
<organism evidence="3 4">
    <name type="scientific">Labrys miyagiensis</name>
    <dbReference type="NCBI Taxonomy" id="346912"/>
    <lineage>
        <taxon>Bacteria</taxon>
        <taxon>Pseudomonadati</taxon>
        <taxon>Pseudomonadota</taxon>
        <taxon>Alphaproteobacteria</taxon>
        <taxon>Hyphomicrobiales</taxon>
        <taxon>Xanthobacteraceae</taxon>
        <taxon>Labrys</taxon>
    </lineage>
</organism>
<feature type="signal peptide" evidence="2">
    <location>
        <begin position="1"/>
        <end position="19"/>
    </location>
</feature>
<dbReference type="RefSeq" id="WP_284315815.1">
    <property type="nucleotide sequence ID" value="NZ_BSPC01000066.1"/>
</dbReference>
<name>A0ABQ6CRW7_9HYPH</name>
<accession>A0ABQ6CRW7</accession>
<sequence length="140" mass="14344">MAKSTVTLFGLVLLAVPLAGCGMTSGSEPQPQVATVAPPPTSNSPILDALDPADRAQAEQARATALNGKAKVSVDWRSPNNPLTHGNVVAGPLTDQNGTQCRQYSQTVYLNGVPSISRLTACHQPDGSWANAAAAPAANT</sequence>
<evidence type="ECO:0008006" key="5">
    <source>
        <dbReference type="Google" id="ProtNLM"/>
    </source>
</evidence>
<feature type="chain" id="PRO_5045278445" description="Surface antigen domain-containing protein" evidence="2">
    <location>
        <begin position="20"/>
        <end position="140"/>
    </location>
</feature>
<evidence type="ECO:0000256" key="1">
    <source>
        <dbReference type="SAM" id="MobiDB-lite"/>
    </source>
</evidence>
<evidence type="ECO:0000313" key="3">
    <source>
        <dbReference type="EMBL" id="GLS22865.1"/>
    </source>
</evidence>
<protein>
    <recommendedName>
        <fullName evidence="5">Surface antigen domain-containing protein</fullName>
    </recommendedName>
</protein>
<evidence type="ECO:0000256" key="2">
    <source>
        <dbReference type="SAM" id="SignalP"/>
    </source>
</evidence>
<dbReference type="EMBL" id="BSPC01000066">
    <property type="protein sequence ID" value="GLS22865.1"/>
    <property type="molecule type" value="Genomic_DNA"/>
</dbReference>
<keyword evidence="2" id="KW-0732">Signal</keyword>
<comment type="caution">
    <text evidence="3">The sequence shown here is derived from an EMBL/GenBank/DDBJ whole genome shotgun (WGS) entry which is preliminary data.</text>
</comment>
<gene>
    <name evidence="3" type="ORF">GCM10007874_58850</name>
</gene>
<feature type="region of interest" description="Disordered" evidence="1">
    <location>
        <begin position="24"/>
        <end position="95"/>
    </location>
</feature>
<proteinExistence type="predicted"/>
<evidence type="ECO:0000313" key="4">
    <source>
        <dbReference type="Proteomes" id="UP001156882"/>
    </source>
</evidence>
<dbReference type="Proteomes" id="UP001156882">
    <property type="component" value="Unassembled WGS sequence"/>
</dbReference>